<dbReference type="CDD" id="cd10027">
    <property type="entry name" value="UDG-F1-like"/>
    <property type="match status" value="1"/>
</dbReference>
<evidence type="ECO:0000313" key="15">
    <source>
        <dbReference type="Proteomes" id="UP001154095"/>
    </source>
</evidence>
<keyword evidence="8 9" id="KW-0234">DNA repair</keyword>
<organism evidence="13 16">
    <name type="scientific">Erysipelothrix amsterdamensis</name>
    <dbReference type="NCBI Taxonomy" id="2929157"/>
    <lineage>
        <taxon>Bacteria</taxon>
        <taxon>Bacillati</taxon>
        <taxon>Bacillota</taxon>
        <taxon>Erysipelotrichia</taxon>
        <taxon>Erysipelotrichales</taxon>
        <taxon>Erysipelotrichaceae</taxon>
        <taxon>Erysipelothrix</taxon>
    </lineage>
</organism>
<evidence type="ECO:0000256" key="5">
    <source>
        <dbReference type="ARBA" id="ARBA00018429"/>
    </source>
</evidence>
<name>A0AAU9VDN2_9FIRM</name>
<dbReference type="EMBL" id="OW659477">
    <property type="protein sequence ID" value="CAH2760469.1"/>
    <property type="molecule type" value="Genomic_DNA"/>
</dbReference>
<evidence type="ECO:0000313" key="14">
    <source>
        <dbReference type="EMBL" id="CAH2763760.1"/>
    </source>
</evidence>
<dbReference type="EC" id="3.2.2.27" evidence="4 9"/>
<comment type="function">
    <text evidence="2 9 11">Excises uracil residues from the DNA which can arise as a result of misincorporation of dUMP residues by DNA polymerase or due to deamination of cytosine.</text>
</comment>
<reference evidence="13" key="1">
    <citation type="submission" date="2022-04" db="EMBL/GenBank/DDBJ databases">
        <authorList>
            <person name="Forde T."/>
        </authorList>
    </citation>
    <scope>NUCLEOTIDE SEQUENCE</scope>
    <source>
        <strain evidence="13">A18Y016a</strain>
        <strain evidence="14">A18Y020d</strain>
    </source>
</reference>
<accession>A0AAU9VDN2</accession>
<protein>
    <recommendedName>
        <fullName evidence="5 9">Uracil-DNA glycosylase</fullName>
        <shortName evidence="9">UDG</shortName>
        <ecNumber evidence="4 9">3.2.2.27</ecNumber>
    </recommendedName>
</protein>
<evidence type="ECO:0000313" key="13">
    <source>
        <dbReference type="EMBL" id="CAH2760469.1"/>
    </source>
</evidence>
<dbReference type="Pfam" id="PF03167">
    <property type="entry name" value="UDG"/>
    <property type="match status" value="1"/>
</dbReference>
<dbReference type="SMART" id="SM00987">
    <property type="entry name" value="UreE_C"/>
    <property type="match status" value="1"/>
</dbReference>
<evidence type="ECO:0000313" key="16">
    <source>
        <dbReference type="Proteomes" id="UP001154111"/>
    </source>
</evidence>
<comment type="catalytic activity">
    <reaction evidence="1 9 11">
        <text>Hydrolyzes single-stranded DNA or mismatched double-stranded DNA and polynucleotides, releasing free uracil.</text>
        <dbReference type="EC" id="3.2.2.27"/>
    </reaction>
</comment>
<dbReference type="InterPro" id="IPR005122">
    <property type="entry name" value="Uracil-DNA_glycosylase-like"/>
</dbReference>
<evidence type="ECO:0000256" key="3">
    <source>
        <dbReference type="ARBA" id="ARBA00008184"/>
    </source>
</evidence>
<dbReference type="Proteomes" id="UP001154111">
    <property type="component" value="Chromosome"/>
</dbReference>
<evidence type="ECO:0000256" key="7">
    <source>
        <dbReference type="ARBA" id="ARBA00022801"/>
    </source>
</evidence>
<dbReference type="AlphaFoldDB" id="A0AAU9VDN2"/>
<dbReference type="FunFam" id="3.40.470.10:FF:000001">
    <property type="entry name" value="Uracil-DNA glycosylase"/>
    <property type="match status" value="1"/>
</dbReference>
<dbReference type="PANTHER" id="PTHR11264">
    <property type="entry name" value="URACIL-DNA GLYCOSYLASE"/>
    <property type="match status" value="1"/>
</dbReference>
<comment type="subcellular location">
    <subcellularLocation>
        <location evidence="9">Cytoplasm</location>
    </subcellularLocation>
</comment>
<evidence type="ECO:0000256" key="4">
    <source>
        <dbReference type="ARBA" id="ARBA00012030"/>
    </source>
</evidence>
<dbReference type="InterPro" id="IPR018085">
    <property type="entry name" value="Ura-DNA_Glyclase_AS"/>
</dbReference>
<dbReference type="SUPFAM" id="SSF52141">
    <property type="entry name" value="Uracil-DNA glycosylase-like"/>
    <property type="match status" value="1"/>
</dbReference>
<dbReference type="NCBIfam" id="NF003588">
    <property type="entry name" value="PRK05254.1-1"/>
    <property type="match status" value="1"/>
</dbReference>
<dbReference type="GO" id="GO:0005737">
    <property type="term" value="C:cytoplasm"/>
    <property type="evidence" value="ECO:0007669"/>
    <property type="project" value="UniProtKB-SubCell"/>
</dbReference>
<dbReference type="GeneID" id="41397081"/>
<dbReference type="HAMAP" id="MF_00148">
    <property type="entry name" value="UDG"/>
    <property type="match status" value="1"/>
</dbReference>
<evidence type="ECO:0000256" key="10">
    <source>
        <dbReference type="PROSITE-ProRule" id="PRU10072"/>
    </source>
</evidence>
<dbReference type="Proteomes" id="UP001154095">
    <property type="component" value="Chromosome"/>
</dbReference>
<dbReference type="PANTHER" id="PTHR11264:SF0">
    <property type="entry name" value="URACIL-DNA GLYCOSYLASE"/>
    <property type="match status" value="1"/>
</dbReference>
<dbReference type="GO" id="GO:0097510">
    <property type="term" value="P:base-excision repair, AP site formation via deaminated base removal"/>
    <property type="evidence" value="ECO:0007669"/>
    <property type="project" value="TreeGrafter"/>
</dbReference>
<sequence length="219" mass="25477">MNWEQLFNEEMKKEYFKMLERKIEDERKAFTIYPPKDLVYTAFDYTKFEDVRVVILGQDPYHQPGQAMGMSFSVFKDQKLPKSLVNIYKELESDLGIKNEHGDLSAWAKQGVLLLNTLLTVREGEPMSHGQLGWEQFTDRVISELGCRKEPIIFVLWGKKAQAKKSLVKDHHQFIESSHPSPLGAYRGFIGSRPFSKINALLYERNQKEINWSVTCLDK</sequence>
<dbReference type="NCBIfam" id="NF003592">
    <property type="entry name" value="PRK05254.1-5"/>
    <property type="match status" value="1"/>
</dbReference>
<keyword evidence="15" id="KW-1185">Reference proteome</keyword>
<proteinExistence type="inferred from homology"/>
<dbReference type="NCBIfam" id="TIGR00628">
    <property type="entry name" value="ung"/>
    <property type="match status" value="1"/>
</dbReference>
<keyword evidence="6 9" id="KW-0227">DNA damage</keyword>
<keyword evidence="13" id="KW-0326">Glycosidase</keyword>
<dbReference type="Gene3D" id="3.40.470.10">
    <property type="entry name" value="Uracil-DNA glycosylase-like domain"/>
    <property type="match status" value="1"/>
</dbReference>
<dbReference type="NCBIfam" id="NF003589">
    <property type="entry name" value="PRK05254.1-2"/>
    <property type="match status" value="1"/>
</dbReference>
<dbReference type="GO" id="GO:0004844">
    <property type="term" value="F:uracil DNA N-glycosylase activity"/>
    <property type="evidence" value="ECO:0007669"/>
    <property type="project" value="UniProtKB-UniRule"/>
</dbReference>
<dbReference type="EMBL" id="OW659496">
    <property type="protein sequence ID" value="CAH2763760.1"/>
    <property type="molecule type" value="Genomic_DNA"/>
</dbReference>
<feature type="domain" description="Uracil-DNA glycosylase-like" evidence="12">
    <location>
        <begin position="44"/>
        <end position="202"/>
    </location>
</feature>
<dbReference type="InterPro" id="IPR002043">
    <property type="entry name" value="UDG_fam1"/>
</dbReference>
<evidence type="ECO:0000256" key="8">
    <source>
        <dbReference type="ARBA" id="ARBA00023204"/>
    </source>
</evidence>
<gene>
    <name evidence="9 13" type="primary">ung</name>
    <name evidence="13" type="ORF">ERYAMS2_00103</name>
    <name evidence="14" type="ORF">ERYAMS_01661</name>
</gene>
<evidence type="ECO:0000256" key="2">
    <source>
        <dbReference type="ARBA" id="ARBA00002631"/>
    </source>
</evidence>
<feature type="active site" description="Proton acceptor" evidence="9 10">
    <location>
        <position position="59"/>
    </location>
</feature>
<evidence type="ECO:0000256" key="6">
    <source>
        <dbReference type="ARBA" id="ARBA00022763"/>
    </source>
</evidence>
<keyword evidence="9" id="KW-0963">Cytoplasm</keyword>
<dbReference type="PROSITE" id="PS00130">
    <property type="entry name" value="U_DNA_GLYCOSYLASE"/>
    <property type="match status" value="1"/>
</dbReference>
<dbReference type="InterPro" id="IPR036895">
    <property type="entry name" value="Uracil-DNA_glycosylase-like_sf"/>
</dbReference>
<evidence type="ECO:0000259" key="12">
    <source>
        <dbReference type="SMART" id="SM00986"/>
    </source>
</evidence>
<evidence type="ECO:0000256" key="11">
    <source>
        <dbReference type="RuleBase" id="RU003780"/>
    </source>
</evidence>
<dbReference type="SMR" id="A0AAU9VDN2"/>
<dbReference type="SMART" id="SM00986">
    <property type="entry name" value="UDG"/>
    <property type="match status" value="1"/>
</dbReference>
<comment type="similarity">
    <text evidence="3 9 11">Belongs to the uracil-DNA glycosylase (UDG) superfamily. UNG family.</text>
</comment>
<keyword evidence="7 9" id="KW-0378">Hydrolase</keyword>
<evidence type="ECO:0000256" key="9">
    <source>
        <dbReference type="HAMAP-Rule" id="MF_00148"/>
    </source>
</evidence>
<dbReference type="RefSeq" id="WP_003774489.1">
    <property type="nucleotide sequence ID" value="NZ_OW659477.1"/>
</dbReference>
<evidence type="ECO:0000256" key="1">
    <source>
        <dbReference type="ARBA" id="ARBA00001400"/>
    </source>
</evidence>